<sequence>MASGSHGSSASLRNGIRRNNSLSAVHTLSSVNDVAPPKSSNSNRVPGRASMDSFDRAKFFRPSAADTIVSSSPPKPRSWHKKSSSSPSNLPSPPLGPQSISLPGTPSLTSLASIPAVVVEDEVEPLDIRSSGAPQSYPGNPPPPSSSSMFFGRTGAGSAASTPAGTPPASPSLRAAATANISASPSPSTTPPSSPSLSFLTTWQGRLPSIPRPSPMTPFRAARKVVTSVTAVGSGLLPSKEQLGSIPVAGRIIKHPVMDSTLNYIASKTTHRKESKPISPEDIHYRKLNKKLVDQAITLASLAIEKEELSKTLDDEEGDDAFELYLAAISTLMHAIPIETCDPLRREAFEAQLRGFLQDHEFDSADEDINEKQRRRRRRHRHRRHHEQATHLIDQHALVLTDDGGSTSPPPVTQSARSSRGSRGGRRRRKGGRSNGRIQTGSSIGDTIITTAVQSAIRLKQSPIPDVIKTCLRTSRAILSHVDQRFNLQERAWQLSKNSIEKAIELDEQYAIHEVVAETFFATVTGLVKAGIAYKETPGYMSLKALTGPPHPPSNPSTQGALVLRPPDRSNHPQSIKESPWDQTTDKRRRYSIIAEEEEEYVFQQDRNDRVSDDEGPESLSTSSSSCFTTSEDESIDDNEEVGMQSSGKDLFAAAAGSLPEEYSEQVRQKVGLFVALKTAASMLMGSQV</sequence>
<dbReference type="OrthoDB" id="2414723at2759"/>
<feature type="compositionally biased region" description="Basic residues" evidence="1">
    <location>
        <begin position="373"/>
        <end position="386"/>
    </location>
</feature>
<feature type="region of interest" description="Disordered" evidence="1">
    <location>
        <begin position="1"/>
        <end position="107"/>
    </location>
</feature>
<dbReference type="Gene3D" id="1.20.58.80">
    <property type="entry name" value="Phosphotransferase system, lactose/cellobiose-type IIA subunit"/>
    <property type="match status" value="1"/>
</dbReference>
<organism evidence="2 3">
    <name type="scientific">Entomortierella parvispora</name>
    <dbReference type="NCBI Taxonomy" id="205924"/>
    <lineage>
        <taxon>Eukaryota</taxon>
        <taxon>Fungi</taxon>
        <taxon>Fungi incertae sedis</taxon>
        <taxon>Mucoromycota</taxon>
        <taxon>Mortierellomycotina</taxon>
        <taxon>Mortierellomycetes</taxon>
        <taxon>Mortierellales</taxon>
        <taxon>Mortierellaceae</taxon>
        <taxon>Entomortierella</taxon>
    </lineage>
</organism>
<evidence type="ECO:0000313" key="2">
    <source>
        <dbReference type="EMBL" id="GJJ73341.1"/>
    </source>
</evidence>
<feature type="region of interest" description="Disordered" evidence="1">
    <location>
        <begin position="365"/>
        <end position="443"/>
    </location>
</feature>
<comment type="caution">
    <text evidence="2">The sequence shown here is derived from an EMBL/GenBank/DDBJ whole genome shotgun (WGS) entry which is preliminary data.</text>
</comment>
<accession>A0A9P3HAX4</accession>
<gene>
    <name evidence="2" type="ORF">EMPS_05699</name>
</gene>
<reference evidence="2" key="2">
    <citation type="journal article" date="2022" name="Microbiol. Resour. Announc.">
        <title>Whole-Genome Sequence of Entomortierella parvispora E1425, a Mucoromycotan Fungus Associated with Burkholderiaceae-Related Endosymbiotic Bacteria.</title>
        <authorList>
            <person name="Herlambang A."/>
            <person name="Guo Y."/>
            <person name="Takashima Y."/>
            <person name="Narisawa K."/>
            <person name="Ohta H."/>
            <person name="Nishizawa T."/>
        </authorList>
    </citation>
    <scope>NUCLEOTIDE SEQUENCE</scope>
    <source>
        <strain evidence="2">E1425</strain>
    </source>
</reference>
<feature type="compositionally biased region" description="Polar residues" evidence="1">
    <location>
        <begin position="1"/>
        <end position="44"/>
    </location>
</feature>
<dbReference type="InterPro" id="IPR036181">
    <property type="entry name" value="MIT_dom_sf"/>
</dbReference>
<keyword evidence="3" id="KW-1185">Reference proteome</keyword>
<feature type="compositionally biased region" description="Acidic residues" evidence="1">
    <location>
        <begin position="631"/>
        <end position="641"/>
    </location>
</feature>
<reference evidence="2" key="1">
    <citation type="submission" date="2021-11" db="EMBL/GenBank/DDBJ databases">
        <authorList>
            <person name="Herlambang A."/>
            <person name="Guo Y."/>
            <person name="Takashima Y."/>
            <person name="Nishizawa T."/>
        </authorList>
    </citation>
    <scope>NUCLEOTIDE SEQUENCE</scope>
    <source>
        <strain evidence="2">E1425</strain>
    </source>
</reference>
<feature type="compositionally biased region" description="Polar residues" evidence="1">
    <location>
        <begin position="572"/>
        <end position="583"/>
    </location>
</feature>
<protein>
    <submittedName>
        <fullName evidence="2">Uncharacterized protein</fullName>
    </submittedName>
</protein>
<feature type="region of interest" description="Disordered" evidence="1">
    <location>
        <begin position="128"/>
        <end position="174"/>
    </location>
</feature>
<feature type="region of interest" description="Disordered" evidence="1">
    <location>
        <begin position="179"/>
        <end position="198"/>
    </location>
</feature>
<dbReference type="EMBL" id="BQFW01000008">
    <property type="protein sequence ID" value="GJJ73341.1"/>
    <property type="molecule type" value="Genomic_DNA"/>
</dbReference>
<feature type="region of interest" description="Disordered" evidence="1">
    <location>
        <begin position="544"/>
        <end position="642"/>
    </location>
</feature>
<dbReference type="SUPFAM" id="SSF116846">
    <property type="entry name" value="MIT domain"/>
    <property type="match status" value="1"/>
</dbReference>
<proteinExistence type="predicted"/>
<name>A0A9P3HAX4_9FUNG</name>
<feature type="compositionally biased region" description="Basic residues" evidence="1">
    <location>
        <begin position="423"/>
        <end position="432"/>
    </location>
</feature>
<dbReference type="AlphaFoldDB" id="A0A9P3HAX4"/>
<feature type="compositionally biased region" description="Low complexity" evidence="1">
    <location>
        <begin position="618"/>
        <end position="630"/>
    </location>
</feature>
<evidence type="ECO:0000256" key="1">
    <source>
        <dbReference type="SAM" id="MobiDB-lite"/>
    </source>
</evidence>
<evidence type="ECO:0000313" key="3">
    <source>
        <dbReference type="Proteomes" id="UP000827284"/>
    </source>
</evidence>
<dbReference type="Proteomes" id="UP000827284">
    <property type="component" value="Unassembled WGS sequence"/>
</dbReference>